<dbReference type="EMBL" id="CP090041">
    <property type="protein sequence ID" value="UPL04320.1"/>
    <property type="molecule type" value="Genomic_DNA"/>
</dbReference>
<organism evidence="1 2">
    <name type="scientific">Fusarium solani subsp. cucurbitae</name>
    <name type="common">Neocosmosporum cucurbitae</name>
    <dbReference type="NCBI Taxonomy" id="2747967"/>
    <lineage>
        <taxon>Eukaryota</taxon>
        <taxon>Fungi</taxon>
        <taxon>Dikarya</taxon>
        <taxon>Ascomycota</taxon>
        <taxon>Pezizomycotina</taxon>
        <taxon>Sordariomycetes</taxon>
        <taxon>Hypocreomycetidae</taxon>
        <taxon>Hypocreales</taxon>
        <taxon>Nectriaceae</taxon>
        <taxon>Fusarium</taxon>
        <taxon>Fusarium solani species complex</taxon>
    </lineage>
</organism>
<name>A0ACD3ZSH6_FUSSC</name>
<dbReference type="Proteomes" id="UP000830768">
    <property type="component" value="Chromosome 13"/>
</dbReference>
<sequence length="571" mass="64255">MESEVSGEAASSHGPFFAEACKSPSMPYHSSYVTYYHFPFLTLGNLSQLPTHEVQFLEISGSLHLPCQPILLEFVRQYFLHVHPSLPILNEGDFWDMYLQTSNARIPGQRISLLLFQAMLYSCCNLISHKKLNALGLSNMRQARGSSSIDVSRAALLLSSWGVVPGRPMHKSSHVPWLSIAIQYAKDAEADRYDAYGDDMEKQATLKRLWWCCIIQDHLFSLNLRRVPHITSRHFDFEQSATLTFSDLSNETYRSKVHEPETKAQLARILELLVELCVLLTEALECVFPVDGKVCRGGARIEGKTQIHSWKAALKRWHKEAKTRLPQLNQAYADRHNAQNDSVVLFAALLTISSTIVLSHYELLRLATMSAESTFDNILLNDNRLQVQNASLGTTGCLEKLLRLRLARCLPVSAIACSTTKHLTLKRHCLRILNKAMDIHKLHYEGVDWVGDTIQHIVSLMRIEYANIVTQLRLKNPQPGTVVNDCLKLIIMRPSWYLRVALAFDVSLSTGRLPKYDVLRRFSQDSVAKGAAHDEDSNATMEAGRSANCSNKVAETKAYSDNKATVGSFSV</sequence>
<gene>
    <name evidence="1" type="ORF">LCI18_015254</name>
</gene>
<evidence type="ECO:0000313" key="2">
    <source>
        <dbReference type="Proteomes" id="UP000830768"/>
    </source>
</evidence>
<protein>
    <submittedName>
        <fullName evidence="1">Uncharacterized protein</fullName>
    </submittedName>
</protein>
<reference evidence="1" key="1">
    <citation type="submission" date="2021-11" db="EMBL/GenBank/DDBJ databases">
        <title>Fusarium solani-melongenae Genome sequencing and assembly.</title>
        <authorList>
            <person name="Xie S."/>
            <person name="Huang L."/>
            <person name="Zhang X."/>
        </authorList>
    </citation>
    <scope>NUCLEOTIDE SEQUENCE</scope>
    <source>
        <strain evidence="1">CRI 24-3</strain>
    </source>
</reference>
<accession>A0ACD3ZSH6</accession>
<evidence type="ECO:0000313" key="1">
    <source>
        <dbReference type="EMBL" id="UPL04320.1"/>
    </source>
</evidence>
<keyword evidence="2" id="KW-1185">Reference proteome</keyword>
<proteinExistence type="predicted"/>